<dbReference type="PIRSF" id="PIRSF016498">
    <property type="entry name" value="UCP016498"/>
    <property type="match status" value="1"/>
</dbReference>
<reference evidence="1" key="1">
    <citation type="submission" date="2019-09" db="EMBL/GenBank/DDBJ databases">
        <title>Characterisation of the sponge microbiome using genome-centric metagenomics.</title>
        <authorList>
            <person name="Engelberts J.P."/>
            <person name="Robbins S.J."/>
            <person name="De Goeij J.M."/>
            <person name="Aranda M."/>
            <person name="Bell S.C."/>
            <person name="Webster N.S."/>
        </authorList>
    </citation>
    <scope>NUCLEOTIDE SEQUENCE</scope>
    <source>
        <strain evidence="1">SB0664_bin_27</strain>
    </source>
</reference>
<protein>
    <submittedName>
        <fullName evidence="1">DUF2203 family protein</fullName>
    </submittedName>
</protein>
<proteinExistence type="predicted"/>
<dbReference type="EMBL" id="VXRG01000185">
    <property type="protein sequence ID" value="MXY96051.1"/>
    <property type="molecule type" value="Genomic_DNA"/>
</dbReference>
<dbReference type="InterPro" id="IPR018699">
    <property type="entry name" value="DUF2203"/>
</dbReference>
<evidence type="ECO:0000313" key="1">
    <source>
        <dbReference type="EMBL" id="MXY96051.1"/>
    </source>
</evidence>
<dbReference type="Pfam" id="PF09969">
    <property type="entry name" value="DUF2203"/>
    <property type="match status" value="1"/>
</dbReference>
<accession>A0A6B0YZZ2</accession>
<comment type="caution">
    <text evidence="1">The sequence shown here is derived from an EMBL/GenBank/DDBJ whole genome shotgun (WGS) entry which is preliminary data.</text>
</comment>
<sequence length="130" mass="14588">MQARYYTLDEAKAALPAVKELMSQVQEARSEIIRLRPEIWPVLQKAAQNGGNAAAGSVYSQFDKLETSVKGILKMGILVKDIDMGLIDFLSIRDGREVYLCWKHGEEELAYWHDVDAGYGGRQPIDPADF</sequence>
<dbReference type="AlphaFoldDB" id="A0A6B0YZZ2"/>
<gene>
    <name evidence="1" type="ORF">F4Y42_21630</name>
</gene>
<name>A0A6B0YZZ2_9CHLR</name>
<organism evidence="1">
    <name type="scientific">Caldilineaceae bacterium SB0664_bin_27</name>
    <dbReference type="NCBI Taxonomy" id="2605260"/>
    <lineage>
        <taxon>Bacteria</taxon>
        <taxon>Bacillati</taxon>
        <taxon>Chloroflexota</taxon>
        <taxon>Caldilineae</taxon>
        <taxon>Caldilineales</taxon>
        <taxon>Caldilineaceae</taxon>
    </lineage>
</organism>